<proteinExistence type="predicted"/>
<comment type="caution">
    <text evidence="2">The sequence shown here is derived from an EMBL/GenBank/DDBJ whole genome shotgun (WGS) entry which is preliminary data.</text>
</comment>
<dbReference type="InterPro" id="IPR011050">
    <property type="entry name" value="Pectin_lyase_fold/virulence"/>
</dbReference>
<dbReference type="Proteomes" id="UP000239720">
    <property type="component" value="Unassembled WGS sequence"/>
</dbReference>
<feature type="region of interest" description="Disordered" evidence="1">
    <location>
        <begin position="61"/>
        <end position="168"/>
    </location>
</feature>
<accession>A0A2S8R6M0</accession>
<dbReference type="OrthoDB" id="9798386at2"/>
<reference evidence="2 3" key="1">
    <citation type="journal article" date="2018" name="Syst. Appl. Microbiol.">
        <title>Characterization and high-quality draft genome sequence of Herbivorax saccincola A7, an anaerobic, alkaliphilic, thermophilic, cellulolytic, and xylanolytic bacterium.</title>
        <authorList>
            <person name="Aikawa S."/>
            <person name="Baramee S."/>
            <person name="Sermsathanaswadi J."/>
            <person name="Thianheng P."/>
            <person name="Tachaapaikoon C."/>
            <person name="Shikata A."/>
            <person name="Waeonukul R."/>
            <person name="Pason P."/>
            <person name="Ratanakhanokchai K."/>
            <person name="Kosugi A."/>
        </authorList>
    </citation>
    <scope>NUCLEOTIDE SEQUENCE [LARGE SCALE GENOMIC DNA]</scope>
    <source>
        <strain evidence="2 3">A7</strain>
    </source>
</reference>
<dbReference type="AlphaFoldDB" id="A0A2S8R6M0"/>
<protein>
    <submittedName>
        <fullName evidence="2">Uncharacterized protein</fullName>
    </submittedName>
</protein>
<dbReference type="RefSeq" id="WP_105367370.1">
    <property type="nucleotide sequence ID" value="NZ_NEMB01000003.1"/>
</dbReference>
<organism evidence="2 3">
    <name type="scientific">Acetivibrio saccincola</name>
    <dbReference type="NCBI Taxonomy" id="1677857"/>
    <lineage>
        <taxon>Bacteria</taxon>
        <taxon>Bacillati</taxon>
        <taxon>Bacillota</taxon>
        <taxon>Clostridia</taxon>
        <taxon>Eubacteriales</taxon>
        <taxon>Oscillospiraceae</taxon>
        <taxon>Acetivibrio</taxon>
    </lineage>
</organism>
<sequence length="488" mass="53426">MKRKFKLSISTILIFVVLLTNVLTVFPQGSGILNTSEVVVEGEVAEQVVEEVIETTIEETVESIEEPVSEEVSEETAEPTGEPVPKEVSEETVESIEEPVPEEVSEETAEPTGEPVPKEVSEETVESIEEPVPEEVSEETAEPTGEPVPKEVSEETAESIGEPMPEEVSEEISEPTEESMSQQEFLIMEHKELSSTEIKNNLTLNEDTEFEHIYIYSGVINLNGYSLIVKGNLIQSGGTVKIKGGELIVEGDYRIQSENVSEDGTVTYSGSNGNLDMTNEEDYVLVNGDFVMQSYNKHSDYLKAGVLEVKGDFTQKRGSGSSGYTNNFRASGTHKTILNGNKLQKISFENAGDSRFNVLEIKNNAGQQVEYTNDLAVNTLITNGLELPPITVNPTDWKLTGNEVVNGNLYIKGSTVDLNGYSLIVRGNLIQSGGTVKIKGGELIVEGDYRIQSENVSEDGTVTYSGSNGNLDMTNEEDYVLVNSDFER</sequence>
<dbReference type="EMBL" id="NEMB01000003">
    <property type="protein sequence ID" value="PQQ65437.1"/>
    <property type="molecule type" value="Genomic_DNA"/>
</dbReference>
<name>A0A2S8R6M0_9FIRM</name>
<evidence type="ECO:0000313" key="3">
    <source>
        <dbReference type="Proteomes" id="UP000239720"/>
    </source>
</evidence>
<feature type="compositionally biased region" description="Acidic residues" evidence="1">
    <location>
        <begin position="122"/>
        <end position="141"/>
    </location>
</feature>
<dbReference type="SUPFAM" id="SSF51126">
    <property type="entry name" value="Pectin lyase-like"/>
    <property type="match status" value="1"/>
</dbReference>
<feature type="compositionally biased region" description="Acidic residues" evidence="1">
    <location>
        <begin position="61"/>
        <end position="77"/>
    </location>
</feature>
<gene>
    <name evidence="2" type="ORF">B9R14_00705</name>
</gene>
<feature type="compositionally biased region" description="Acidic residues" evidence="1">
    <location>
        <begin position="90"/>
        <end position="109"/>
    </location>
</feature>
<evidence type="ECO:0000313" key="2">
    <source>
        <dbReference type="EMBL" id="PQQ65437.1"/>
    </source>
</evidence>
<evidence type="ECO:0000256" key="1">
    <source>
        <dbReference type="SAM" id="MobiDB-lite"/>
    </source>
</evidence>